<evidence type="ECO:0000313" key="2">
    <source>
        <dbReference type="Proteomes" id="UP000002139"/>
    </source>
</evidence>
<dbReference type="AlphaFoldDB" id="A9F0B7"/>
<dbReference type="EMBL" id="AM746676">
    <property type="protein sequence ID" value="CAN91256.1"/>
    <property type="molecule type" value="Genomic_DNA"/>
</dbReference>
<sequence length="35" mass="3925">MCALPGFSSSQPPNDLFYAIFRAFYLVGHMTDVPM</sequence>
<evidence type="ECO:0000313" key="1">
    <source>
        <dbReference type="EMBL" id="CAN91256.1"/>
    </source>
</evidence>
<dbReference type="HOGENOM" id="CLU_3367359_0_0_7"/>
<dbReference type="Proteomes" id="UP000002139">
    <property type="component" value="Chromosome"/>
</dbReference>
<reference evidence="1 2" key="1">
    <citation type="journal article" date="2007" name="Nat. Biotechnol.">
        <title>Complete genome sequence of the myxobacterium Sorangium cellulosum.</title>
        <authorList>
            <person name="Schneiker S."/>
            <person name="Perlova O."/>
            <person name="Kaiser O."/>
            <person name="Gerth K."/>
            <person name="Alici A."/>
            <person name="Altmeyer M.O."/>
            <person name="Bartels D."/>
            <person name="Bekel T."/>
            <person name="Beyer S."/>
            <person name="Bode E."/>
            <person name="Bode H.B."/>
            <person name="Bolten C.J."/>
            <person name="Choudhuri J.V."/>
            <person name="Doss S."/>
            <person name="Elnakady Y.A."/>
            <person name="Frank B."/>
            <person name="Gaigalat L."/>
            <person name="Goesmann A."/>
            <person name="Groeger C."/>
            <person name="Gross F."/>
            <person name="Jelsbak L."/>
            <person name="Jelsbak L."/>
            <person name="Kalinowski J."/>
            <person name="Kegler C."/>
            <person name="Knauber T."/>
            <person name="Konietzny S."/>
            <person name="Kopp M."/>
            <person name="Krause L."/>
            <person name="Krug D."/>
            <person name="Linke B."/>
            <person name="Mahmud T."/>
            <person name="Martinez-Arias R."/>
            <person name="McHardy A.C."/>
            <person name="Merai M."/>
            <person name="Meyer F."/>
            <person name="Mormann S."/>
            <person name="Munoz-Dorado J."/>
            <person name="Perez J."/>
            <person name="Pradella S."/>
            <person name="Rachid S."/>
            <person name="Raddatz G."/>
            <person name="Rosenau F."/>
            <person name="Rueckert C."/>
            <person name="Sasse F."/>
            <person name="Scharfe M."/>
            <person name="Schuster S.C."/>
            <person name="Suen G."/>
            <person name="Treuner-Lange A."/>
            <person name="Velicer G.J."/>
            <person name="Vorholter F.-J."/>
            <person name="Weissman K.J."/>
            <person name="Welch R.D."/>
            <person name="Wenzel S.C."/>
            <person name="Whitworth D.E."/>
            <person name="Wilhelm S."/>
            <person name="Wittmann C."/>
            <person name="Bloecker H."/>
            <person name="Puehler A."/>
            <person name="Mueller R."/>
        </authorList>
    </citation>
    <scope>NUCLEOTIDE SEQUENCE [LARGE SCALE GENOMIC DNA]</scope>
    <source>
        <strain evidence="2">So ce56</strain>
    </source>
</reference>
<name>A9F0B7_SORC5</name>
<proteinExistence type="predicted"/>
<protein>
    <submittedName>
        <fullName evidence="1">Uncharacterized protein</fullName>
    </submittedName>
</protein>
<accession>A9F0B7</accession>
<gene>
    <name evidence="1" type="ordered locus">sce1099</name>
</gene>
<organism evidence="1 2">
    <name type="scientific">Sorangium cellulosum (strain So ce56)</name>
    <name type="common">Polyangium cellulosum (strain So ce56)</name>
    <dbReference type="NCBI Taxonomy" id="448385"/>
    <lineage>
        <taxon>Bacteria</taxon>
        <taxon>Pseudomonadati</taxon>
        <taxon>Myxococcota</taxon>
        <taxon>Polyangia</taxon>
        <taxon>Polyangiales</taxon>
        <taxon>Polyangiaceae</taxon>
        <taxon>Sorangium</taxon>
    </lineage>
</organism>
<dbReference type="KEGG" id="scl:sce1099"/>
<keyword evidence="2" id="KW-1185">Reference proteome</keyword>